<dbReference type="PRINTS" id="PR00455">
    <property type="entry name" value="HTHTETR"/>
</dbReference>
<comment type="caution">
    <text evidence="4">The sequence shown here is derived from an EMBL/GenBank/DDBJ whole genome shotgun (WGS) entry which is preliminary data.</text>
</comment>
<sequence>MALRGDTQTALLNQAQELIQTQSFLGLTLQEVADQVGIKKATIFHYFPSKEALGLAVMRRSAQAFRHWAERQSGTPEQQLTGFVRMFRDTLGAGRKVCPAGAFAPGWDCTDPELQQAVLSLRTDQLAWLTQVFEQSGQPAEAARRSALQVYALCQGALLTARVSGNPADFDDAVTGSVQSLLDP</sequence>
<reference evidence="5" key="1">
    <citation type="journal article" date="2019" name="Int. J. Syst. Evol. Microbiol.">
        <title>The Global Catalogue of Microorganisms (GCM) 10K type strain sequencing project: providing services to taxonomists for standard genome sequencing and annotation.</title>
        <authorList>
            <consortium name="The Broad Institute Genomics Platform"/>
            <consortium name="The Broad Institute Genome Sequencing Center for Infectious Disease"/>
            <person name="Wu L."/>
            <person name="Ma J."/>
        </authorList>
    </citation>
    <scope>NUCLEOTIDE SEQUENCE [LARGE SCALE GENOMIC DNA]</scope>
    <source>
        <strain evidence="5">CCUG 55995</strain>
    </source>
</reference>
<dbReference type="SUPFAM" id="SSF48498">
    <property type="entry name" value="Tetracyclin repressor-like, C-terminal domain"/>
    <property type="match status" value="1"/>
</dbReference>
<evidence type="ECO:0000313" key="4">
    <source>
        <dbReference type="EMBL" id="MFC4640144.1"/>
    </source>
</evidence>
<dbReference type="InterPro" id="IPR050109">
    <property type="entry name" value="HTH-type_TetR-like_transc_reg"/>
</dbReference>
<dbReference type="Pfam" id="PF21993">
    <property type="entry name" value="TetR_C_13_2"/>
    <property type="match status" value="1"/>
</dbReference>
<name>A0ABV9IFE6_9DEIO</name>
<dbReference type="EMBL" id="JBHSEI010000015">
    <property type="protein sequence ID" value="MFC4640144.1"/>
    <property type="molecule type" value="Genomic_DNA"/>
</dbReference>
<organism evidence="4 5">
    <name type="scientific">Deinococcus hohokamensis</name>
    <dbReference type="NCBI Taxonomy" id="309883"/>
    <lineage>
        <taxon>Bacteria</taxon>
        <taxon>Thermotogati</taxon>
        <taxon>Deinococcota</taxon>
        <taxon>Deinococci</taxon>
        <taxon>Deinococcales</taxon>
        <taxon>Deinococcaceae</taxon>
        <taxon>Deinococcus</taxon>
    </lineage>
</organism>
<dbReference type="SUPFAM" id="SSF46689">
    <property type="entry name" value="Homeodomain-like"/>
    <property type="match status" value="1"/>
</dbReference>
<dbReference type="Pfam" id="PF00440">
    <property type="entry name" value="TetR_N"/>
    <property type="match status" value="1"/>
</dbReference>
<evidence type="ECO:0000256" key="2">
    <source>
        <dbReference type="PROSITE-ProRule" id="PRU00335"/>
    </source>
</evidence>
<keyword evidence="1 2" id="KW-0238">DNA-binding</keyword>
<proteinExistence type="predicted"/>
<evidence type="ECO:0000256" key="1">
    <source>
        <dbReference type="ARBA" id="ARBA00023125"/>
    </source>
</evidence>
<dbReference type="PANTHER" id="PTHR30055">
    <property type="entry name" value="HTH-TYPE TRANSCRIPTIONAL REGULATOR RUTR"/>
    <property type="match status" value="1"/>
</dbReference>
<dbReference type="PROSITE" id="PS50977">
    <property type="entry name" value="HTH_TETR_2"/>
    <property type="match status" value="1"/>
</dbReference>
<keyword evidence="5" id="KW-1185">Reference proteome</keyword>
<dbReference type="InterPro" id="IPR009057">
    <property type="entry name" value="Homeodomain-like_sf"/>
</dbReference>
<feature type="DNA-binding region" description="H-T-H motif" evidence="2">
    <location>
        <begin position="28"/>
        <end position="47"/>
    </location>
</feature>
<dbReference type="RefSeq" id="WP_380063129.1">
    <property type="nucleotide sequence ID" value="NZ_JBHSEI010000015.1"/>
</dbReference>
<feature type="domain" description="HTH tetR-type" evidence="3">
    <location>
        <begin position="5"/>
        <end position="65"/>
    </location>
</feature>
<evidence type="ECO:0000259" key="3">
    <source>
        <dbReference type="PROSITE" id="PS50977"/>
    </source>
</evidence>
<dbReference type="InterPro" id="IPR054156">
    <property type="entry name" value="YxaF_TetR_C"/>
</dbReference>
<gene>
    <name evidence="4" type="ORF">ACFO0D_17590</name>
</gene>
<dbReference type="InterPro" id="IPR036271">
    <property type="entry name" value="Tet_transcr_reg_TetR-rel_C_sf"/>
</dbReference>
<protein>
    <submittedName>
        <fullName evidence="4">TetR/AcrR family transcriptional regulator</fullName>
    </submittedName>
</protein>
<dbReference type="Gene3D" id="1.10.357.10">
    <property type="entry name" value="Tetracycline Repressor, domain 2"/>
    <property type="match status" value="1"/>
</dbReference>
<dbReference type="PANTHER" id="PTHR30055:SF219">
    <property type="entry name" value="TRANSCRIPTIONAL REGULATORY PROTEIN"/>
    <property type="match status" value="1"/>
</dbReference>
<accession>A0ABV9IFE6</accession>
<evidence type="ECO:0000313" key="5">
    <source>
        <dbReference type="Proteomes" id="UP001595952"/>
    </source>
</evidence>
<dbReference type="Proteomes" id="UP001595952">
    <property type="component" value="Unassembled WGS sequence"/>
</dbReference>
<dbReference type="InterPro" id="IPR001647">
    <property type="entry name" value="HTH_TetR"/>
</dbReference>